<sequence>MREKYCCQSAQNSNYGSHVHHYQLGNRFLMALLPGLHFAAQGIKQIKIDCTYTTFRFDPLKCTAFGNKSMSCDDEEEPSRAERLLHLIESLNDDSYSSLQLKVNQYEIIFDGIDRSHGQSHNLPNPIYPSHNLQTGDE</sequence>
<evidence type="ECO:0000313" key="2">
    <source>
        <dbReference type="Proteomes" id="UP001054945"/>
    </source>
</evidence>
<evidence type="ECO:0000313" key="1">
    <source>
        <dbReference type="EMBL" id="GIY51521.1"/>
    </source>
</evidence>
<keyword evidence="2" id="KW-1185">Reference proteome</keyword>
<dbReference type="EMBL" id="BPLR01012123">
    <property type="protein sequence ID" value="GIY51521.1"/>
    <property type="molecule type" value="Genomic_DNA"/>
</dbReference>
<protein>
    <submittedName>
        <fullName evidence="1">Uncharacterized protein</fullName>
    </submittedName>
</protein>
<reference evidence="1 2" key="1">
    <citation type="submission" date="2021-06" db="EMBL/GenBank/DDBJ databases">
        <title>Caerostris extrusa draft genome.</title>
        <authorList>
            <person name="Kono N."/>
            <person name="Arakawa K."/>
        </authorList>
    </citation>
    <scope>NUCLEOTIDE SEQUENCE [LARGE SCALE GENOMIC DNA]</scope>
</reference>
<name>A0AAV4U180_CAEEX</name>
<organism evidence="1 2">
    <name type="scientific">Caerostris extrusa</name>
    <name type="common">Bark spider</name>
    <name type="synonym">Caerostris bankana</name>
    <dbReference type="NCBI Taxonomy" id="172846"/>
    <lineage>
        <taxon>Eukaryota</taxon>
        <taxon>Metazoa</taxon>
        <taxon>Ecdysozoa</taxon>
        <taxon>Arthropoda</taxon>
        <taxon>Chelicerata</taxon>
        <taxon>Arachnida</taxon>
        <taxon>Araneae</taxon>
        <taxon>Araneomorphae</taxon>
        <taxon>Entelegynae</taxon>
        <taxon>Araneoidea</taxon>
        <taxon>Araneidae</taxon>
        <taxon>Caerostris</taxon>
    </lineage>
</organism>
<proteinExistence type="predicted"/>
<dbReference type="AlphaFoldDB" id="A0AAV4U180"/>
<gene>
    <name evidence="1" type="ORF">CEXT_248631</name>
</gene>
<comment type="caution">
    <text evidence="1">The sequence shown here is derived from an EMBL/GenBank/DDBJ whole genome shotgun (WGS) entry which is preliminary data.</text>
</comment>
<dbReference type="Proteomes" id="UP001054945">
    <property type="component" value="Unassembled WGS sequence"/>
</dbReference>
<accession>A0AAV4U180</accession>